<gene>
    <name evidence="1" type="ORF">DIJ64_14620</name>
</gene>
<dbReference type="EMBL" id="CP029543">
    <property type="protein sequence ID" value="AWV48856.1"/>
    <property type="molecule type" value="Genomic_DNA"/>
</dbReference>
<dbReference type="RefSeq" id="WP_041323564.1">
    <property type="nucleotide sequence ID" value="NZ_CP029543.1"/>
</dbReference>
<reference evidence="1 2" key="1">
    <citation type="submission" date="2018-05" db="EMBL/GenBank/DDBJ databases">
        <title>Evolution of small genomes with special reference to Mycobacterium leprae.</title>
        <authorList>
            <person name="Mohanty P.S."/>
            <person name="Bansal A.K."/>
            <person name="Gupta U.D."/>
            <person name="Naaz F."/>
            <person name="Dwivedi V.D."/>
            <person name="Singh H."/>
            <person name="Gupta G."/>
            <person name="Sharma S."/>
            <person name="Arora M."/>
        </authorList>
    </citation>
    <scope>NUCLEOTIDE SEQUENCE [LARGE SCALE GENOMIC DNA]</scope>
    <source>
        <strain evidence="1 2">MRHRU-235-G</strain>
    </source>
</reference>
<name>A0AAD0KXC1_MYCLR</name>
<dbReference type="SUPFAM" id="SSF56112">
    <property type="entry name" value="Protein kinase-like (PK-like)"/>
    <property type="match status" value="1"/>
</dbReference>
<evidence type="ECO:0008006" key="3">
    <source>
        <dbReference type="Google" id="ProtNLM"/>
    </source>
</evidence>
<dbReference type="Gene3D" id="3.90.1200.10">
    <property type="match status" value="1"/>
</dbReference>
<accession>A0AAD0KXC1</accession>
<sequence length="107" mass="11810">MAPIEDRFQKLANLKVTVQRVHGDLHLGQVLRTPESWLLIDFEGEPGQPLDGCQIRCYAIRDRACCSFSITLLKGHSWTTPLKAACRPAFCEGYAVVSGSIAEFGTT</sequence>
<protein>
    <recommendedName>
        <fullName evidence="3">Maltokinase</fullName>
    </recommendedName>
</protein>
<dbReference type="Proteomes" id="UP000249682">
    <property type="component" value="Chromosome"/>
</dbReference>
<organism evidence="1 2">
    <name type="scientific">Mycobacterium leprae</name>
    <dbReference type="NCBI Taxonomy" id="1769"/>
    <lineage>
        <taxon>Bacteria</taxon>
        <taxon>Bacillati</taxon>
        <taxon>Actinomycetota</taxon>
        <taxon>Actinomycetes</taxon>
        <taxon>Mycobacteriales</taxon>
        <taxon>Mycobacteriaceae</taxon>
        <taxon>Mycobacterium</taxon>
    </lineage>
</organism>
<dbReference type="InterPro" id="IPR011009">
    <property type="entry name" value="Kinase-like_dom_sf"/>
</dbReference>
<dbReference type="AlphaFoldDB" id="A0AAD0KXC1"/>
<evidence type="ECO:0000313" key="2">
    <source>
        <dbReference type="Proteomes" id="UP000249682"/>
    </source>
</evidence>
<evidence type="ECO:0000313" key="1">
    <source>
        <dbReference type="EMBL" id="AWV48856.1"/>
    </source>
</evidence>
<proteinExistence type="predicted"/>